<evidence type="ECO:0000313" key="1">
    <source>
        <dbReference type="EMBL" id="KAJ1109587.1"/>
    </source>
</evidence>
<organism evidence="1 2">
    <name type="scientific">Pleurodeles waltl</name>
    <name type="common">Iberian ribbed newt</name>
    <dbReference type="NCBI Taxonomy" id="8319"/>
    <lineage>
        <taxon>Eukaryota</taxon>
        <taxon>Metazoa</taxon>
        <taxon>Chordata</taxon>
        <taxon>Craniata</taxon>
        <taxon>Vertebrata</taxon>
        <taxon>Euteleostomi</taxon>
        <taxon>Amphibia</taxon>
        <taxon>Batrachia</taxon>
        <taxon>Caudata</taxon>
        <taxon>Salamandroidea</taxon>
        <taxon>Salamandridae</taxon>
        <taxon>Pleurodelinae</taxon>
        <taxon>Pleurodeles</taxon>
    </lineage>
</organism>
<name>A0AAV7N0V8_PLEWA</name>
<comment type="caution">
    <text evidence="1">The sequence shown here is derived from an EMBL/GenBank/DDBJ whole genome shotgun (WGS) entry which is preliminary data.</text>
</comment>
<dbReference type="AlphaFoldDB" id="A0AAV7N0V8"/>
<protein>
    <submittedName>
        <fullName evidence="1">Uncharacterized protein</fullName>
    </submittedName>
</protein>
<dbReference type="Proteomes" id="UP001066276">
    <property type="component" value="Chromosome 9"/>
</dbReference>
<dbReference type="EMBL" id="JANPWB010000013">
    <property type="protein sequence ID" value="KAJ1109587.1"/>
    <property type="molecule type" value="Genomic_DNA"/>
</dbReference>
<accession>A0AAV7N0V8</accession>
<gene>
    <name evidence="1" type="ORF">NDU88_006947</name>
</gene>
<keyword evidence="2" id="KW-1185">Reference proteome</keyword>
<sequence>MAEWLEKHAERLDAMERRVSEIEDKQAAASIAQKKMDKLLLTLQAKTEDLEARSRRNNLHIVGIAKMMTIDNMGWDIECLLIALLGHDTFSEICIVEHAHRSLAPIQS</sequence>
<proteinExistence type="predicted"/>
<evidence type="ECO:0000313" key="2">
    <source>
        <dbReference type="Proteomes" id="UP001066276"/>
    </source>
</evidence>
<reference evidence="1" key="1">
    <citation type="journal article" date="2022" name="bioRxiv">
        <title>Sequencing and chromosome-scale assembly of the giantPleurodeles waltlgenome.</title>
        <authorList>
            <person name="Brown T."/>
            <person name="Elewa A."/>
            <person name="Iarovenko S."/>
            <person name="Subramanian E."/>
            <person name="Araus A.J."/>
            <person name="Petzold A."/>
            <person name="Susuki M."/>
            <person name="Suzuki K.-i.T."/>
            <person name="Hayashi T."/>
            <person name="Toyoda A."/>
            <person name="Oliveira C."/>
            <person name="Osipova E."/>
            <person name="Leigh N.D."/>
            <person name="Simon A."/>
            <person name="Yun M.H."/>
        </authorList>
    </citation>
    <scope>NUCLEOTIDE SEQUENCE</scope>
    <source>
        <strain evidence="1">20211129_DDA</strain>
        <tissue evidence="1">Liver</tissue>
    </source>
</reference>